<dbReference type="Proteomes" id="UP000014629">
    <property type="component" value="Unassembled WGS sequence"/>
</dbReference>
<keyword evidence="2" id="KW-0812">Transmembrane</keyword>
<dbReference type="OrthoDB" id="2489132at2"/>
<dbReference type="AlphaFoldDB" id="S3ZTI8"/>
<feature type="transmembrane region" description="Helical" evidence="2">
    <location>
        <begin position="402"/>
        <end position="421"/>
    </location>
</feature>
<keyword evidence="2" id="KW-0472">Membrane</keyword>
<name>S3ZTI8_9ACTN</name>
<feature type="transmembrane region" description="Helical" evidence="2">
    <location>
        <begin position="33"/>
        <end position="53"/>
    </location>
</feature>
<keyword evidence="2" id="KW-1133">Transmembrane helix</keyword>
<sequence>MTGSGTDPLKPSAPEQPPPPSTRRGRYGRRCSVAAGACGALALAACVGATAVWRGRRTAALGDSLFGTAVVCGVVAALCGVLLVARPWAATARRVWLTSVACTFVCLVAMVVCWSVILRDEGRGRAAGSIVRDERSTRDYLSRAMPGGRDPTVIPTGVYVESIEFTSSNNVAVSGYVWQRYPPDTPKDLTRGVVFPEADQSYPEDRDIAYERTAADGTKTTGWYFSATFRQRFDYRTYPLDRQNVWLRMWQPDFDKDAVLVPDFSSYPPWIDKDLLGTDPQLVSGEWHPMYTAYSYARYAYPSSFGLKPYAGPVSYPDLYFNMVYERNYTGAVVGNLVPVALIALVVFASLFVTSRDQKFELFGSNTFAVMAFLVTMLLVVVVDHNEIRSVSADGSVMYMEYVFFGLYLLLLLVTANGVLIALDRPGEILTKQGNLPAKALYWPLLAVIVLVATVAVFFGVGW</sequence>
<comment type="caution">
    <text evidence="3">The sequence shown here is derived from an EMBL/GenBank/DDBJ whole genome shotgun (WGS) entry which is preliminary data.</text>
</comment>
<evidence type="ECO:0000256" key="1">
    <source>
        <dbReference type="SAM" id="MobiDB-lite"/>
    </source>
</evidence>
<feature type="transmembrane region" description="Helical" evidence="2">
    <location>
        <begin position="65"/>
        <end position="84"/>
    </location>
</feature>
<dbReference type="PATRIC" id="fig|1286094.4.peg.792"/>
<feature type="transmembrane region" description="Helical" evidence="2">
    <location>
        <begin position="329"/>
        <end position="353"/>
    </location>
</feature>
<feature type="region of interest" description="Disordered" evidence="1">
    <location>
        <begin position="1"/>
        <end position="27"/>
    </location>
</feature>
<feature type="transmembrane region" description="Helical" evidence="2">
    <location>
        <begin position="441"/>
        <end position="461"/>
    </location>
</feature>
<evidence type="ECO:0000313" key="3">
    <source>
        <dbReference type="EMBL" id="EPH46074.1"/>
    </source>
</evidence>
<reference evidence="3 4" key="1">
    <citation type="submission" date="2013-02" db="EMBL/GenBank/DDBJ databases">
        <title>Draft Genome Sequence of Streptomyces aurantiacus, Which Produces Setomimycin.</title>
        <authorList>
            <person name="Gruening B.A."/>
            <person name="Praeg A."/>
            <person name="Erxleben A."/>
            <person name="Guenther S."/>
            <person name="Mueller M."/>
        </authorList>
    </citation>
    <scope>NUCLEOTIDE SEQUENCE [LARGE SCALE GENOMIC DNA]</scope>
    <source>
        <strain evidence="3 4">JA 4570</strain>
    </source>
</reference>
<dbReference type="EMBL" id="AOPZ01000028">
    <property type="protein sequence ID" value="EPH46074.1"/>
    <property type="molecule type" value="Genomic_DNA"/>
</dbReference>
<keyword evidence="4" id="KW-1185">Reference proteome</keyword>
<protein>
    <submittedName>
        <fullName evidence="3">Uncharacterized protein</fullName>
    </submittedName>
</protein>
<accession>S3ZTI8</accession>
<organism evidence="3 4">
    <name type="scientific">Streptomyces aurantiacus JA 4570</name>
    <dbReference type="NCBI Taxonomy" id="1286094"/>
    <lineage>
        <taxon>Bacteria</taxon>
        <taxon>Bacillati</taxon>
        <taxon>Actinomycetota</taxon>
        <taxon>Actinomycetes</taxon>
        <taxon>Kitasatosporales</taxon>
        <taxon>Streptomycetaceae</taxon>
        <taxon>Streptomyces</taxon>
        <taxon>Streptomyces aurantiacus group</taxon>
    </lineage>
</organism>
<dbReference type="RefSeq" id="WP_016638942.1">
    <property type="nucleotide sequence ID" value="NZ_AOPZ01000028.1"/>
</dbReference>
<feature type="transmembrane region" description="Helical" evidence="2">
    <location>
        <begin position="96"/>
        <end position="117"/>
    </location>
</feature>
<proteinExistence type="predicted"/>
<evidence type="ECO:0000256" key="2">
    <source>
        <dbReference type="SAM" id="Phobius"/>
    </source>
</evidence>
<gene>
    <name evidence="3" type="ORF">STRAU_0810</name>
</gene>
<feature type="transmembrane region" description="Helical" evidence="2">
    <location>
        <begin position="360"/>
        <end position="382"/>
    </location>
</feature>
<evidence type="ECO:0000313" key="4">
    <source>
        <dbReference type="Proteomes" id="UP000014629"/>
    </source>
</evidence>